<proteinExistence type="predicted"/>
<keyword evidence="1" id="KW-0732">Signal</keyword>
<organism evidence="2">
    <name type="scientific">Ixodes ricinus</name>
    <name type="common">Common tick</name>
    <name type="synonym">Acarus ricinus</name>
    <dbReference type="NCBI Taxonomy" id="34613"/>
    <lineage>
        <taxon>Eukaryota</taxon>
        <taxon>Metazoa</taxon>
        <taxon>Ecdysozoa</taxon>
        <taxon>Arthropoda</taxon>
        <taxon>Chelicerata</taxon>
        <taxon>Arachnida</taxon>
        <taxon>Acari</taxon>
        <taxon>Parasitiformes</taxon>
        <taxon>Ixodida</taxon>
        <taxon>Ixodoidea</taxon>
        <taxon>Ixodidae</taxon>
        <taxon>Ixodinae</taxon>
        <taxon>Ixodes</taxon>
    </lineage>
</organism>
<name>A0A147BBC0_IXORI</name>
<dbReference type="PROSITE" id="PS51257">
    <property type="entry name" value="PROKAR_LIPOPROTEIN"/>
    <property type="match status" value="1"/>
</dbReference>
<evidence type="ECO:0000256" key="1">
    <source>
        <dbReference type="SAM" id="SignalP"/>
    </source>
</evidence>
<feature type="chain" id="PRO_5007542100" description="Secreted protein" evidence="1">
    <location>
        <begin position="27"/>
        <end position="78"/>
    </location>
</feature>
<protein>
    <recommendedName>
        <fullName evidence="3">Secreted protein</fullName>
    </recommendedName>
</protein>
<reference evidence="2" key="1">
    <citation type="journal article" date="2018" name="PLoS Negl. Trop. Dis.">
        <title>Sialome diversity of ticks revealed by RNAseq of single tick salivary glands.</title>
        <authorList>
            <person name="Perner J."/>
            <person name="Kropackova S."/>
            <person name="Kopacek P."/>
            <person name="Ribeiro J.M."/>
        </authorList>
    </citation>
    <scope>NUCLEOTIDE SEQUENCE</scope>
    <source>
        <strain evidence="2">Siblings of single egg batch collected in Ceske Budejovice</strain>
        <tissue evidence="2">Salivary glands</tissue>
    </source>
</reference>
<dbReference type="EMBL" id="GEGO01007337">
    <property type="protein sequence ID" value="JAR88067.1"/>
    <property type="molecule type" value="Transcribed_RNA"/>
</dbReference>
<dbReference type="AlphaFoldDB" id="A0A147BBC0"/>
<evidence type="ECO:0008006" key="3">
    <source>
        <dbReference type="Google" id="ProtNLM"/>
    </source>
</evidence>
<accession>A0A147BBC0</accession>
<feature type="signal peptide" evidence="1">
    <location>
        <begin position="1"/>
        <end position="26"/>
    </location>
</feature>
<evidence type="ECO:0000313" key="2">
    <source>
        <dbReference type="EMBL" id="JAR88067.1"/>
    </source>
</evidence>
<sequence length="78" mass="8750">MRRNPLHPCFLLTLLTFFACLQLLSYFSNLDSLVPKSHAMACARHASVSSATMTVVARTPSTCALDVFFYFLSMSENR</sequence>